<dbReference type="Proteomes" id="UP000228896">
    <property type="component" value="Unassembled WGS sequence"/>
</dbReference>
<accession>A0A2M7DKN8</accession>
<dbReference type="InterPro" id="IPR003583">
    <property type="entry name" value="Hlx-hairpin-Hlx_DNA-bd_motif"/>
</dbReference>
<feature type="domain" description="Helix-hairpin-helix DNA-binding motif class 1" evidence="6">
    <location>
        <begin position="72"/>
        <end position="91"/>
    </location>
</feature>
<sequence length="172" mass="18717">MISYLRGKIINKGKGYIIIRASDVGYKAFISPTFYADLNIGQEIEVYTHQHVREDSLDLYGFCGLEELEMFELLLSVSGIGPKSALGVLSIVDVDEIKDSISQGDLGLLIKVSGIGRKTAERVVLELRDKVNALNLVRGANKKAGLVSGDEIDALIALGYSVQQAREALCEV</sequence>
<evidence type="ECO:0000256" key="1">
    <source>
        <dbReference type="ARBA" id="ARBA00022490"/>
    </source>
</evidence>
<gene>
    <name evidence="7" type="primary">ruvA</name>
    <name evidence="7" type="ORF">COS18_05240</name>
</gene>
<dbReference type="SUPFAM" id="SSF50249">
    <property type="entry name" value="Nucleic acid-binding proteins"/>
    <property type="match status" value="1"/>
</dbReference>
<evidence type="ECO:0000256" key="5">
    <source>
        <dbReference type="ARBA" id="ARBA00023204"/>
    </source>
</evidence>
<dbReference type="InterPro" id="IPR012340">
    <property type="entry name" value="NA-bd_OB-fold"/>
</dbReference>
<dbReference type="SMART" id="SM00278">
    <property type="entry name" value="HhH1"/>
    <property type="match status" value="2"/>
</dbReference>
<dbReference type="GO" id="GO:0009378">
    <property type="term" value="F:four-way junction helicase activity"/>
    <property type="evidence" value="ECO:0007669"/>
    <property type="project" value="InterPro"/>
</dbReference>
<dbReference type="Gene3D" id="1.10.150.20">
    <property type="entry name" value="5' to 3' exonuclease, C-terminal subdomain"/>
    <property type="match status" value="1"/>
</dbReference>
<keyword evidence="4" id="KW-0233">DNA recombination</keyword>
<keyword evidence="3" id="KW-0238">DNA-binding</keyword>
<keyword evidence="1" id="KW-0963">Cytoplasm</keyword>
<evidence type="ECO:0000256" key="4">
    <source>
        <dbReference type="ARBA" id="ARBA00023172"/>
    </source>
</evidence>
<evidence type="ECO:0000256" key="2">
    <source>
        <dbReference type="ARBA" id="ARBA00022763"/>
    </source>
</evidence>
<name>A0A2M7DKN8_9BACT</name>
<dbReference type="AlphaFoldDB" id="A0A2M7DKN8"/>
<comment type="caution">
    <text evidence="7">The sequence shown here is derived from an EMBL/GenBank/DDBJ whole genome shotgun (WGS) entry which is preliminary data.</text>
</comment>
<dbReference type="GO" id="GO:0005524">
    <property type="term" value="F:ATP binding"/>
    <property type="evidence" value="ECO:0007669"/>
    <property type="project" value="InterPro"/>
</dbReference>
<dbReference type="Gene3D" id="2.40.50.140">
    <property type="entry name" value="Nucleic acid-binding proteins"/>
    <property type="match status" value="1"/>
</dbReference>
<evidence type="ECO:0000313" key="7">
    <source>
        <dbReference type="EMBL" id="PIV50359.1"/>
    </source>
</evidence>
<feature type="non-terminal residue" evidence="7">
    <location>
        <position position="172"/>
    </location>
</feature>
<proteinExistence type="inferred from homology"/>
<dbReference type="EMBL" id="PETS01000135">
    <property type="protein sequence ID" value="PIV50359.1"/>
    <property type="molecule type" value="Genomic_DNA"/>
</dbReference>
<dbReference type="NCBIfam" id="TIGR00084">
    <property type="entry name" value="ruvA"/>
    <property type="match status" value="1"/>
</dbReference>
<dbReference type="Pfam" id="PF01330">
    <property type="entry name" value="RuvA_N"/>
    <property type="match status" value="1"/>
</dbReference>
<dbReference type="HAMAP" id="MF_00031">
    <property type="entry name" value="DNA_HJ_migration_RuvA"/>
    <property type="match status" value="1"/>
</dbReference>
<dbReference type="GO" id="GO:0006281">
    <property type="term" value="P:DNA repair"/>
    <property type="evidence" value="ECO:0007669"/>
    <property type="project" value="UniProtKB-KW"/>
</dbReference>
<dbReference type="InterPro" id="IPR000085">
    <property type="entry name" value="RuvA"/>
</dbReference>
<keyword evidence="2" id="KW-0227">DNA damage</keyword>
<evidence type="ECO:0000256" key="3">
    <source>
        <dbReference type="ARBA" id="ARBA00023125"/>
    </source>
</evidence>
<dbReference type="GO" id="GO:0003677">
    <property type="term" value="F:DNA binding"/>
    <property type="evidence" value="ECO:0007669"/>
    <property type="project" value="UniProtKB-KW"/>
</dbReference>
<dbReference type="InterPro" id="IPR013849">
    <property type="entry name" value="DNA_helicase_Holl-junc_RuvA_I"/>
</dbReference>
<evidence type="ECO:0000259" key="6">
    <source>
        <dbReference type="SMART" id="SM00278"/>
    </source>
</evidence>
<reference evidence="8" key="1">
    <citation type="submission" date="2017-09" db="EMBL/GenBank/DDBJ databases">
        <title>Depth-based differentiation of microbial function through sediment-hosted aquifers and enrichment of novel symbionts in the deep terrestrial subsurface.</title>
        <authorList>
            <person name="Probst A.J."/>
            <person name="Ladd B."/>
            <person name="Jarett J.K."/>
            <person name="Geller-Mcgrath D.E."/>
            <person name="Sieber C.M.K."/>
            <person name="Emerson J.B."/>
            <person name="Anantharaman K."/>
            <person name="Thomas B.C."/>
            <person name="Malmstrom R."/>
            <person name="Stieglmeier M."/>
            <person name="Klingl A."/>
            <person name="Woyke T."/>
            <person name="Ryan C.M."/>
            <person name="Banfield J.F."/>
        </authorList>
    </citation>
    <scope>NUCLEOTIDE SEQUENCE [LARGE SCALE GENOMIC DNA]</scope>
</reference>
<organism evidence="7 8">
    <name type="scientific">Candidatus Falkowbacteria bacterium CG02_land_8_20_14_3_00_36_14</name>
    <dbReference type="NCBI Taxonomy" id="1974560"/>
    <lineage>
        <taxon>Bacteria</taxon>
        <taxon>Candidatus Falkowiibacteriota</taxon>
    </lineage>
</organism>
<evidence type="ECO:0000313" key="8">
    <source>
        <dbReference type="Proteomes" id="UP000228896"/>
    </source>
</evidence>
<dbReference type="GO" id="GO:0006310">
    <property type="term" value="P:DNA recombination"/>
    <property type="evidence" value="ECO:0007669"/>
    <property type="project" value="UniProtKB-KW"/>
</dbReference>
<protein>
    <submittedName>
        <fullName evidence="7">Holliday junction branch migration protein RuvA</fullName>
    </submittedName>
</protein>
<dbReference type="Pfam" id="PF14520">
    <property type="entry name" value="HHH_5"/>
    <property type="match status" value="1"/>
</dbReference>
<dbReference type="InterPro" id="IPR010994">
    <property type="entry name" value="RuvA_2-like"/>
</dbReference>
<dbReference type="SUPFAM" id="SSF47781">
    <property type="entry name" value="RuvA domain 2-like"/>
    <property type="match status" value="1"/>
</dbReference>
<feature type="domain" description="Helix-hairpin-helix DNA-binding motif class 1" evidence="6">
    <location>
        <begin position="107"/>
        <end position="126"/>
    </location>
</feature>
<keyword evidence="5" id="KW-0234">DNA repair</keyword>